<proteinExistence type="predicted"/>
<comment type="caution">
    <text evidence="1">The sequence shown here is derived from an EMBL/GenBank/DDBJ whole genome shotgun (WGS) entry which is preliminary data.</text>
</comment>
<name>X1U8Q2_9ZZZZ</name>
<protein>
    <submittedName>
        <fullName evidence="1">Uncharacterized protein</fullName>
    </submittedName>
</protein>
<gene>
    <name evidence="1" type="ORF">S12H4_42384</name>
</gene>
<organism evidence="1">
    <name type="scientific">marine sediment metagenome</name>
    <dbReference type="NCBI Taxonomy" id="412755"/>
    <lineage>
        <taxon>unclassified sequences</taxon>
        <taxon>metagenomes</taxon>
        <taxon>ecological metagenomes</taxon>
    </lineage>
</organism>
<dbReference type="EMBL" id="BARW01025928">
    <property type="protein sequence ID" value="GAJ13933.1"/>
    <property type="molecule type" value="Genomic_DNA"/>
</dbReference>
<evidence type="ECO:0000313" key="1">
    <source>
        <dbReference type="EMBL" id="GAJ13933.1"/>
    </source>
</evidence>
<feature type="non-terminal residue" evidence="1">
    <location>
        <position position="228"/>
    </location>
</feature>
<accession>X1U8Q2</accession>
<sequence>MPVFTRTKDLIELAEIKDRERLYVITDKLSVRVLLEGGNLQIFQQENNGLNPLNHQTGPPFGLSLDNTLKYEYEFVDQENYKVLILSAESLQVPGLLVKKHLKFIPGANEVEYWITYTNIHKTAKHASARTSAGFGGISLNPYSAKGFAYTPIGGKVIESDSITNFLTDPLLPTSPEFWSETWTAVQGLMSGDYSAWIWKPDNIGKVKLRQGSLSQLESKTIEIEPNE</sequence>
<reference evidence="1" key="1">
    <citation type="journal article" date="2014" name="Front. Microbiol.">
        <title>High frequency of phylogenetically diverse reductive dehalogenase-homologous genes in deep subseafloor sedimentary metagenomes.</title>
        <authorList>
            <person name="Kawai M."/>
            <person name="Futagami T."/>
            <person name="Toyoda A."/>
            <person name="Takaki Y."/>
            <person name="Nishi S."/>
            <person name="Hori S."/>
            <person name="Arai W."/>
            <person name="Tsubouchi T."/>
            <person name="Morono Y."/>
            <person name="Uchiyama I."/>
            <person name="Ito T."/>
            <person name="Fujiyama A."/>
            <person name="Inagaki F."/>
            <person name="Takami H."/>
        </authorList>
    </citation>
    <scope>NUCLEOTIDE SEQUENCE</scope>
    <source>
        <strain evidence="1">Expedition CK06-06</strain>
    </source>
</reference>
<dbReference type="AlphaFoldDB" id="X1U8Q2"/>